<dbReference type="Proteomes" id="UP000604481">
    <property type="component" value="Unassembled WGS sequence"/>
</dbReference>
<keyword evidence="5" id="KW-0472">Membrane</keyword>
<dbReference type="AlphaFoldDB" id="A0A8J7FVM9"/>
<dbReference type="GO" id="GO:0016020">
    <property type="term" value="C:membrane"/>
    <property type="evidence" value="ECO:0007669"/>
    <property type="project" value="UniProtKB-SubCell"/>
</dbReference>
<feature type="domain" description="HAMP" evidence="7">
    <location>
        <begin position="209"/>
        <end position="263"/>
    </location>
</feature>
<dbReference type="GO" id="GO:0007165">
    <property type="term" value="P:signal transduction"/>
    <property type="evidence" value="ECO:0007669"/>
    <property type="project" value="UniProtKB-KW"/>
</dbReference>
<protein>
    <submittedName>
        <fullName evidence="8">Methyl-accepting chemotaxis protein</fullName>
    </submittedName>
</protein>
<evidence type="ECO:0000313" key="9">
    <source>
        <dbReference type="Proteomes" id="UP000604481"/>
    </source>
</evidence>
<dbReference type="PANTHER" id="PTHR32089">
    <property type="entry name" value="METHYL-ACCEPTING CHEMOTAXIS PROTEIN MCPB"/>
    <property type="match status" value="1"/>
</dbReference>
<organism evidence="8 9">
    <name type="scientific">Chitinilyticum piscinae</name>
    <dbReference type="NCBI Taxonomy" id="2866724"/>
    <lineage>
        <taxon>Bacteria</taxon>
        <taxon>Pseudomonadati</taxon>
        <taxon>Pseudomonadota</taxon>
        <taxon>Betaproteobacteria</taxon>
        <taxon>Neisseriales</taxon>
        <taxon>Chitinibacteraceae</taxon>
        <taxon>Chitinilyticum</taxon>
    </lineage>
</organism>
<dbReference type="EMBL" id="JADFUA010000001">
    <property type="protein sequence ID" value="MBE9607970.1"/>
    <property type="molecule type" value="Genomic_DNA"/>
</dbReference>
<evidence type="ECO:0000256" key="1">
    <source>
        <dbReference type="ARBA" id="ARBA00004370"/>
    </source>
</evidence>
<dbReference type="SUPFAM" id="SSF58104">
    <property type="entry name" value="Methyl-accepting chemotaxis protein (MCP) signaling domain"/>
    <property type="match status" value="1"/>
</dbReference>
<dbReference type="InterPro" id="IPR024478">
    <property type="entry name" value="HlyB_4HB_MCP"/>
</dbReference>
<comment type="subcellular location">
    <subcellularLocation>
        <location evidence="1">Membrane</location>
    </subcellularLocation>
</comment>
<keyword evidence="2 4" id="KW-0807">Transducer</keyword>
<dbReference type="FunFam" id="1.10.287.950:FF:000001">
    <property type="entry name" value="Methyl-accepting chemotaxis sensory transducer"/>
    <property type="match status" value="1"/>
</dbReference>
<dbReference type="GO" id="GO:0004888">
    <property type="term" value="F:transmembrane signaling receptor activity"/>
    <property type="evidence" value="ECO:0007669"/>
    <property type="project" value="InterPro"/>
</dbReference>
<evidence type="ECO:0000256" key="4">
    <source>
        <dbReference type="PROSITE-ProRule" id="PRU00284"/>
    </source>
</evidence>
<feature type="domain" description="Methyl-accepting transducer" evidence="6">
    <location>
        <begin position="268"/>
        <end position="504"/>
    </location>
</feature>
<dbReference type="Pfam" id="PF12729">
    <property type="entry name" value="4HB_MCP_1"/>
    <property type="match status" value="1"/>
</dbReference>
<gene>
    <name evidence="8" type="ORF">INR99_01285</name>
</gene>
<dbReference type="PANTHER" id="PTHR32089:SF112">
    <property type="entry name" value="LYSOZYME-LIKE PROTEIN-RELATED"/>
    <property type="match status" value="1"/>
</dbReference>
<dbReference type="Gene3D" id="1.10.287.950">
    <property type="entry name" value="Methyl-accepting chemotaxis protein"/>
    <property type="match status" value="1"/>
</dbReference>
<evidence type="ECO:0000259" key="7">
    <source>
        <dbReference type="PROSITE" id="PS50885"/>
    </source>
</evidence>
<dbReference type="CDD" id="cd11386">
    <property type="entry name" value="MCP_signal"/>
    <property type="match status" value="1"/>
</dbReference>
<dbReference type="CDD" id="cd19411">
    <property type="entry name" value="MCP2201-like_sensor"/>
    <property type="match status" value="1"/>
</dbReference>
<dbReference type="Pfam" id="PF00672">
    <property type="entry name" value="HAMP"/>
    <property type="match status" value="1"/>
</dbReference>
<feature type="transmembrane region" description="Helical" evidence="5">
    <location>
        <begin position="184"/>
        <end position="208"/>
    </location>
</feature>
<dbReference type="RefSeq" id="WP_194114477.1">
    <property type="nucleotide sequence ID" value="NZ_JADFUA010000001.1"/>
</dbReference>
<dbReference type="PROSITE" id="PS50885">
    <property type="entry name" value="HAMP"/>
    <property type="match status" value="1"/>
</dbReference>
<evidence type="ECO:0000259" key="6">
    <source>
        <dbReference type="PROSITE" id="PS50111"/>
    </source>
</evidence>
<keyword evidence="5" id="KW-0812">Transmembrane</keyword>
<comment type="similarity">
    <text evidence="3">Belongs to the methyl-accepting chemotaxis (MCP) protein family.</text>
</comment>
<keyword evidence="9" id="KW-1185">Reference proteome</keyword>
<dbReference type="Pfam" id="PF00015">
    <property type="entry name" value="MCPsignal"/>
    <property type="match status" value="1"/>
</dbReference>
<evidence type="ECO:0000313" key="8">
    <source>
        <dbReference type="EMBL" id="MBE9607970.1"/>
    </source>
</evidence>
<dbReference type="InterPro" id="IPR004089">
    <property type="entry name" value="MCPsignal_dom"/>
</dbReference>
<evidence type="ECO:0000256" key="2">
    <source>
        <dbReference type="ARBA" id="ARBA00023224"/>
    </source>
</evidence>
<comment type="caution">
    <text evidence="8">The sequence shown here is derived from an EMBL/GenBank/DDBJ whole genome shotgun (WGS) entry which is preliminary data.</text>
</comment>
<keyword evidence="5" id="KW-1133">Transmembrane helix</keyword>
<sequence>MKNWKLRTRLLAGFGAVLALLLVVGGVGFLSVAKVRTQLSELVDSTYPKVALANEIIQINLGNGQEIRNAPLADSLSDMDDVLARAETGHKQLQAKLAELKSLLTDPDAIALFASVEAKGKQLDQATTVLINQLKIDRSIAGKLINQDYAKASGEFQASLNALAQHLRSDMEEDRNSARTATTAALSLMLMLGAIAIVLGLSVAWVIASKVASQLRSAATVAGQIAEGDLTHDWSGQRYGQDEIGQLLGSLHKMQDKLTDMIRQISRNADNVAGTARQLSSVSQQLTGSSEEQSGAASAMAAAVQQVSTSMEQVADNTLEVEQQARSAGDLAEAGNGDVQAASHEMREIATEVTAVSERIAELGQNIRDIGSIVVVIRDVADQTNLLALNAAIEAARAGEQGRGFAVVADEVRKLAERTAQSASQITAMVNSIQQGAEQAVQRMDNGSRRASAGLDQANKASESIERINQRNHDVVAAVTVITEQMQEQRVATRDIAVNVERIAGMAQSTSQASRSMASSVHELERMSAELAAAMQRFRVR</sequence>
<dbReference type="PROSITE" id="PS50111">
    <property type="entry name" value="CHEMOTAXIS_TRANSDUC_2"/>
    <property type="match status" value="1"/>
</dbReference>
<dbReference type="SMART" id="SM00304">
    <property type="entry name" value="HAMP"/>
    <property type="match status" value="1"/>
</dbReference>
<evidence type="ECO:0000256" key="3">
    <source>
        <dbReference type="ARBA" id="ARBA00029447"/>
    </source>
</evidence>
<reference evidence="8 9" key="1">
    <citation type="submission" date="2020-10" db="EMBL/GenBank/DDBJ databases">
        <title>The genome sequence of Chitinilyticum litopenaei 4Y14.</title>
        <authorList>
            <person name="Liu Y."/>
        </authorList>
    </citation>
    <scope>NUCLEOTIDE SEQUENCE [LARGE SCALE GENOMIC DNA]</scope>
    <source>
        <strain evidence="8 9">4Y14</strain>
    </source>
</reference>
<dbReference type="InterPro" id="IPR003660">
    <property type="entry name" value="HAMP_dom"/>
</dbReference>
<proteinExistence type="inferred from homology"/>
<dbReference type="InterPro" id="IPR047347">
    <property type="entry name" value="YvaQ-like_sensor"/>
</dbReference>
<evidence type="ECO:0000256" key="5">
    <source>
        <dbReference type="SAM" id="Phobius"/>
    </source>
</evidence>
<name>A0A8J7FVM9_9NEIS</name>
<dbReference type="InterPro" id="IPR004090">
    <property type="entry name" value="Chemotax_Me-accpt_rcpt"/>
</dbReference>
<dbReference type="CDD" id="cd06225">
    <property type="entry name" value="HAMP"/>
    <property type="match status" value="1"/>
</dbReference>
<dbReference type="PRINTS" id="PR00260">
    <property type="entry name" value="CHEMTRNSDUCR"/>
</dbReference>
<dbReference type="GO" id="GO:0006935">
    <property type="term" value="P:chemotaxis"/>
    <property type="evidence" value="ECO:0007669"/>
    <property type="project" value="InterPro"/>
</dbReference>
<dbReference type="SMART" id="SM00283">
    <property type="entry name" value="MA"/>
    <property type="match status" value="1"/>
</dbReference>
<accession>A0A8J7FVM9</accession>